<dbReference type="CTD" id="7096"/>
<evidence type="ECO:0000313" key="19">
    <source>
        <dbReference type="Proteomes" id="UP000515145"/>
    </source>
</evidence>
<evidence type="ECO:0000259" key="18">
    <source>
        <dbReference type="PROSITE" id="PS50104"/>
    </source>
</evidence>
<protein>
    <submittedName>
        <fullName evidence="20">Toll-like receptor 1</fullName>
    </submittedName>
</protein>
<accession>A0A6P7J5K3</accession>
<dbReference type="RefSeq" id="XP_028271716.1">
    <property type="nucleotide sequence ID" value="XM_028415915.1"/>
</dbReference>
<dbReference type="Gene3D" id="3.80.10.10">
    <property type="entry name" value="Ribonuclease Inhibitor"/>
    <property type="match status" value="1"/>
</dbReference>
<dbReference type="PANTHER" id="PTHR24365:SF422">
    <property type="entry name" value="TOLL-LIKE RECEPTOR 6"/>
    <property type="match status" value="1"/>
</dbReference>
<organism evidence="19 20">
    <name type="scientific">Parambassis ranga</name>
    <name type="common">Indian glassy fish</name>
    <dbReference type="NCBI Taxonomy" id="210632"/>
    <lineage>
        <taxon>Eukaryota</taxon>
        <taxon>Metazoa</taxon>
        <taxon>Chordata</taxon>
        <taxon>Craniata</taxon>
        <taxon>Vertebrata</taxon>
        <taxon>Euteleostomi</taxon>
        <taxon>Actinopterygii</taxon>
        <taxon>Neopterygii</taxon>
        <taxon>Teleostei</taxon>
        <taxon>Neoteleostei</taxon>
        <taxon>Acanthomorphata</taxon>
        <taxon>Ovalentaria</taxon>
        <taxon>Ambassidae</taxon>
        <taxon>Parambassis</taxon>
    </lineage>
</organism>
<evidence type="ECO:0000256" key="17">
    <source>
        <dbReference type="SAM" id="Phobius"/>
    </source>
</evidence>
<dbReference type="GO" id="GO:0004888">
    <property type="term" value="F:transmembrane signaling receptor activity"/>
    <property type="evidence" value="ECO:0007669"/>
    <property type="project" value="InterPro"/>
</dbReference>
<evidence type="ECO:0000313" key="20">
    <source>
        <dbReference type="RefSeq" id="XP_028271716.1"/>
    </source>
</evidence>
<keyword evidence="14 15" id="KW-0395">Inflammatory response</keyword>
<keyword evidence="12 15" id="KW-0675">Receptor</keyword>
<evidence type="ECO:0000256" key="2">
    <source>
        <dbReference type="ARBA" id="ARBA00009634"/>
    </source>
</evidence>
<keyword evidence="13" id="KW-0325">Glycoprotein</keyword>
<keyword evidence="4" id="KW-0433">Leucine-rich repeat</keyword>
<reference evidence="20" key="1">
    <citation type="submission" date="2025-08" db="UniProtKB">
        <authorList>
            <consortium name="RefSeq"/>
        </authorList>
    </citation>
    <scope>IDENTIFICATION</scope>
</reference>
<dbReference type="Gene3D" id="3.40.50.10140">
    <property type="entry name" value="Toll/interleukin-1 receptor homology (TIR) domain"/>
    <property type="match status" value="1"/>
</dbReference>
<keyword evidence="11 17" id="KW-0472">Membrane</keyword>
<sequence>MRVASSYRDFKLHFILSKSSCYKTSVQTKKMRVTTAIFWATAAMLVTLEKSASSPDSFVDRSSRNLSSVPADLPPTTEFLDLSCNHIHQLQKGDFKNTTLLRFLNVSWNSLEKIAPETFLDTPLLQNLDLSHNRLKNLSDQLYLLHTGSLLMLNLSSNSFLTMTLGAEFSSLLKLERLTVGASNINMGDFINIAKLKLHTLTISIEDELSYEAGSLEDAHAQRLQIAFNGKQSMDHDLIADAFSLYAEVEMMNIGQTGGYRDLGKVLSEKAEIHTSHLYITNVSINWPDLTLLINVVLHTSITHLSASDVAIYEPPYIDTPVTKTSKMKSFTAHRAEVKFFFFSQEALYNFFINMPVETLAITETSLIHMTCPKSQSPILQLDFSSCAVSDSIFSAVLDQEIVECKNLGNLKKLILADNNFKNLQILSKRLHYMMSLQYLDLSLNSIVYDGLSACQWPPNITHMNLSSNSLTGSVFECLPNATETLDLQNNQISEVPKSILRHEKLSLLNLNSNRLRVLPGCDTFPILNKLLLKSNSIHAPSLNKLENCSKLKTLDVSHNPFTCTCPLKSFISLGTMSEKESHKGIQLLNWPLGYYCIYPEDVRNSPLTQIQIPEISCNAGLLAATILVPAVVLILTVMILCHHLDATWYIGMIWQWTRAKHRARTSQVRPEDLVGVEFHAFVSYSQHDADWVHNSLLPNLEGPAGGLRICHHEKNFVPGKTIVENIISCVEKSRRSVFVLSAHFIKSEWCHYELYFASHQHLSRGSDSIVLVLLEPLPQYLIPSKYYQLKSMMTRHTYLEWPQDRAKHRLFWANLRAALQADLPNTPVTEIHE</sequence>
<evidence type="ECO:0000256" key="15">
    <source>
        <dbReference type="PIRNR" id="PIRNR037595"/>
    </source>
</evidence>
<evidence type="ECO:0000256" key="5">
    <source>
        <dbReference type="ARBA" id="ARBA00022692"/>
    </source>
</evidence>
<keyword evidence="10" id="KW-0520">NAD</keyword>
<feature type="transmembrane region" description="Helical" evidence="17">
    <location>
        <begin position="620"/>
        <end position="642"/>
    </location>
</feature>
<dbReference type="GO" id="GO:0002224">
    <property type="term" value="P:toll-like receptor signaling pathway"/>
    <property type="evidence" value="ECO:0007669"/>
    <property type="project" value="InterPro"/>
</dbReference>
<dbReference type="InterPro" id="IPR032675">
    <property type="entry name" value="LRR_dom_sf"/>
</dbReference>
<dbReference type="SMART" id="SM00369">
    <property type="entry name" value="LRR_TYP"/>
    <property type="match status" value="6"/>
</dbReference>
<dbReference type="FunFam" id="3.40.50.10140:FF:000001">
    <property type="entry name" value="Toll-like receptor 2"/>
    <property type="match status" value="1"/>
</dbReference>
<keyword evidence="19" id="KW-1185">Reference proteome</keyword>
<dbReference type="InterPro" id="IPR003591">
    <property type="entry name" value="Leu-rich_rpt_typical-subtyp"/>
</dbReference>
<evidence type="ECO:0000256" key="4">
    <source>
        <dbReference type="ARBA" id="ARBA00022614"/>
    </source>
</evidence>
<dbReference type="Proteomes" id="UP000515145">
    <property type="component" value="Chromosome 10"/>
</dbReference>
<dbReference type="SUPFAM" id="SSF52058">
    <property type="entry name" value="L domain-like"/>
    <property type="match status" value="1"/>
</dbReference>
<dbReference type="Pfam" id="PF01582">
    <property type="entry name" value="TIR"/>
    <property type="match status" value="1"/>
</dbReference>
<dbReference type="InterPro" id="IPR000157">
    <property type="entry name" value="TIR_dom"/>
</dbReference>
<dbReference type="PRINTS" id="PR01537">
    <property type="entry name" value="INTRLKN1R1F"/>
</dbReference>
<keyword evidence="6" id="KW-0732">Signal</keyword>
<name>A0A6P7J5K3_9TELE</name>
<dbReference type="PIRSF" id="PIRSF037595">
    <property type="entry name" value="Toll-like_receptor"/>
    <property type="match status" value="1"/>
</dbReference>
<dbReference type="InterPro" id="IPR001611">
    <property type="entry name" value="Leu-rich_rpt"/>
</dbReference>
<evidence type="ECO:0000256" key="7">
    <source>
        <dbReference type="ARBA" id="ARBA00022737"/>
    </source>
</evidence>
<evidence type="ECO:0000256" key="12">
    <source>
        <dbReference type="ARBA" id="ARBA00023170"/>
    </source>
</evidence>
<evidence type="ECO:0000256" key="3">
    <source>
        <dbReference type="ARBA" id="ARBA00022588"/>
    </source>
</evidence>
<dbReference type="PROSITE" id="PS51450">
    <property type="entry name" value="LRR"/>
    <property type="match status" value="1"/>
</dbReference>
<dbReference type="PROSITE" id="PS50104">
    <property type="entry name" value="TIR"/>
    <property type="match status" value="1"/>
</dbReference>
<comment type="similarity">
    <text evidence="2 15">Belongs to the Toll-like receptor family.</text>
</comment>
<dbReference type="SUPFAM" id="SSF52200">
    <property type="entry name" value="Toll/Interleukin receptor TIR domain"/>
    <property type="match status" value="1"/>
</dbReference>
<dbReference type="GO" id="GO:0045087">
    <property type="term" value="P:innate immune response"/>
    <property type="evidence" value="ECO:0007669"/>
    <property type="project" value="UniProtKB-UniRule"/>
</dbReference>
<keyword evidence="8 15" id="KW-0391">Immunity</keyword>
<dbReference type="InterPro" id="IPR035897">
    <property type="entry name" value="Toll_tir_struct_dom_sf"/>
</dbReference>
<dbReference type="InParanoid" id="A0A6P7J5K3"/>
<dbReference type="GeneID" id="114442407"/>
<dbReference type="FunFam" id="3.80.10.10:FF:000046">
    <property type="entry name" value="Toll-like receptor 2"/>
    <property type="match status" value="1"/>
</dbReference>
<feature type="domain" description="TIR" evidence="18">
    <location>
        <begin position="677"/>
        <end position="820"/>
    </location>
</feature>
<gene>
    <name evidence="20" type="primary">tlr1</name>
</gene>
<dbReference type="PANTHER" id="PTHR24365">
    <property type="entry name" value="TOLL-LIKE RECEPTOR"/>
    <property type="match status" value="1"/>
</dbReference>
<evidence type="ECO:0000256" key="16">
    <source>
        <dbReference type="PIRSR" id="PIRSR037595-2"/>
    </source>
</evidence>
<keyword evidence="7" id="KW-0677">Repeat</keyword>
<comment type="subcellular location">
    <subcellularLocation>
        <location evidence="1">Membrane</location>
        <topology evidence="1">Single-pass type I membrane protein</topology>
    </subcellularLocation>
</comment>
<evidence type="ECO:0000256" key="1">
    <source>
        <dbReference type="ARBA" id="ARBA00004479"/>
    </source>
</evidence>
<evidence type="ECO:0000256" key="9">
    <source>
        <dbReference type="ARBA" id="ARBA00022989"/>
    </source>
</evidence>
<feature type="disulfide bond" evidence="16">
    <location>
        <begin position="455"/>
        <end position="478"/>
    </location>
</feature>
<proteinExistence type="inferred from homology"/>
<keyword evidence="9 17" id="KW-1133">Transmembrane helix</keyword>
<evidence type="ECO:0000256" key="13">
    <source>
        <dbReference type="ARBA" id="ARBA00023180"/>
    </source>
</evidence>
<keyword evidence="5 17" id="KW-0812">Transmembrane</keyword>
<dbReference type="GO" id="GO:0006954">
    <property type="term" value="P:inflammatory response"/>
    <property type="evidence" value="ECO:0007669"/>
    <property type="project" value="UniProtKB-UniRule"/>
</dbReference>
<dbReference type="InterPro" id="IPR017241">
    <property type="entry name" value="Toll-like_receptor"/>
</dbReference>
<dbReference type="SMART" id="SM00255">
    <property type="entry name" value="TIR"/>
    <property type="match status" value="1"/>
</dbReference>
<evidence type="ECO:0000256" key="6">
    <source>
        <dbReference type="ARBA" id="ARBA00022729"/>
    </source>
</evidence>
<evidence type="ECO:0000256" key="14">
    <source>
        <dbReference type="ARBA" id="ARBA00023198"/>
    </source>
</evidence>
<evidence type="ECO:0000256" key="11">
    <source>
        <dbReference type="ARBA" id="ARBA00023136"/>
    </source>
</evidence>
<dbReference type="GO" id="GO:0005886">
    <property type="term" value="C:plasma membrane"/>
    <property type="evidence" value="ECO:0007669"/>
    <property type="project" value="TreeGrafter"/>
</dbReference>
<dbReference type="Pfam" id="PF13855">
    <property type="entry name" value="LRR_8"/>
    <property type="match status" value="1"/>
</dbReference>
<keyword evidence="3 15" id="KW-0399">Innate immunity</keyword>
<dbReference type="OrthoDB" id="1081807at2759"/>
<evidence type="ECO:0000256" key="10">
    <source>
        <dbReference type="ARBA" id="ARBA00023027"/>
    </source>
</evidence>
<evidence type="ECO:0000256" key="8">
    <source>
        <dbReference type="ARBA" id="ARBA00022859"/>
    </source>
</evidence>
<keyword evidence="16" id="KW-1015">Disulfide bond</keyword>
<dbReference type="AlphaFoldDB" id="A0A6P7J5K3"/>